<dbReference type="Proteomes" id="UP001183648">
    <property type="component" value="Unassembled WGS sequence"/>
</dbReference>
<dbReference type="InterPro" id="IPR009100">
    <property type="entry name" value="AcylCoA_DH/oxidase_NM_dom_sf"/>
</dbReference>
<dbReference type="Pfam" id="PF02771">
    <property type="entry name" value="Acyl-CoA_dh_N"/>
    <property type="match status" value="1"/>
</dbReference>
<evidence type="ECO:0000256" key="4">
    <source>
        <dbReference type="ARBA" id="ARBA00022827"/>
    </source>
</evidence>
<keyword evidence="5" id="KW-0560">Oxidoreductase</keyword>
<protein>
    <submittedName>
        <fullName evidence="8">Alkylation response protein AidB-like acyl-CoA dehydrogenase</fullName>
    </submittedName>
</protein>
<dbReference type="EMBL" id="JAVDYG010000001">
    <property type="protein sequence ID" value="MDR7364588.1"/>
    <property type="molecule type" value="Genomic_DNA"/>
</dbReference>
<dbReference type="InterPro" id="IPR046373">
    <property type="entry name" value="Acyl-CoA_Oxase/DH_mid-dom_sf"/>
</dbReference>
<dbReference type="InterPro" id="IPR013786">
    <property type="entry name" value="AcylCoA_DH/ox_N"/>
</dbReference>
<dbReference type="InterPro" id="IPR037069">
    <property type="entry name" value="AcylCoA_DH/ox_N_sf"/>
</dbReference>
<sequence length="368" mass="37874">MPDLRFSEEQDELRSIVRSMLDKRSDSAAVRTAIDSEAGYDESLWQALCEQVGVAALPVPEEHDGAGAGFGETSVVLEEIGHALAPSPLLASTVAAQALLGGSSDAAARLLPRVAAGEVATLAWAGATGGPDVEEPVVASPASGTGRDHELNGTVDHVLDGTAASVLLVAARTPDGPALFEVDPSQVTREAQPAMDLTLRLARITLDGTPATRIGGPDALARAHTVGSAAVAAVAVGVAQRGLDMTVDYVKQREQFGRPIGSFQAVKHRLADLHVLVETSRSAALAAAVAVDDAVAGGAWDQARRSASVAQAWCSDAVARVAAETVQLHGGIAITWEHDAHLVLKQAQTLGILLGPARAHRSAVLASL</sequence>
<organism evidence="8 9">
    <name type="scientific">Nocardioides marmoribigeumensis</name>
    <dbReference type="NCBI Taxonomy" id="433649"/>
    <lineage>
        <taxon>Bacteria</taxon>
        <taxon>Bacillati</taxon>
        <taxon>Actinomycetota</taxon>
        <taxon>Actinomycetes</taxon>
        <taxon>Propionibacteriales</taxon>
        <taxon>Nocardioidaceae</taxon>
        <taxon>Nocardioides</taxon>
    </lineage>
</organism>
<feature type="domain" description="Acyl-CoA dehydrogenase/oxidase C-terminal" evidence="6">
    <location>
        <begin position="226"/>
        <end position="366"/>
    </location>
</feature>
<comment type="cofactor">
    <cofactor evidence="1">
        <name>FAD</name>
        <dbReference type="ChEBI" id="CHEBI:57692"/>
    </cofactor>
</comment>
<gene>
    <name evidence="8" type="ORF">J2S63_004141</name>
</gene>
<evidence type="ECO:0000313" key="9">
    <source>
        <dbReference type="Proteomes" id="UP001183648"/>
    </source>
</evidence>
<keyword evidence="9" id="KW-1185">Reference proteome</keyword>
<accession>A0ABU2C1N8</accession>
<dbReference type="PANTHER" id="PTHR43884:SF20">
    <property type="entry name" value="ACYL-COA DEHYDROGENASE FADE28"/>
    <property type="match status" value="1"/>
</dbReference>
<dbReference type="Gene3D" id="1.20.140.10">
    <property type="entry name" value="Butyryl-CoA Dehydrogenase, subunit A, domain 3"/>
    <property type="match status" value="1"/>
</dbReference>
<evidence type="ECO:0000256" key="1">
    <source>
        <dbReference type="ARBA" id="ARBA00001974"/>
    </source>
</evidence>
<keyword evidence="3" id="KW-0285">Flavoprotein</keyword>
<keyword evidence="4" id="KW-0274">FAD</keyword>
<dbReference type="Gene3D" id="1.10.540.10">
    <property type="entry name" value="Acyl-CoA dehydrogenase/oxidase, N-terminal domain"/>
    <property type="match status" value="1"/>
</dbReference>
<dbReference type="PANTHER" id="PTHR43884">
    <property type="entry name" value="ACYL-COA DEHYDROGENASE"/>
    <property type="match status" value="1"/>
</dbReference>
<name>A0ABU2C1N8_9ACTN</name>
<reference evidence="8 9" key="1">
    <citation type="submission" date="2023-07" db="EMBL/GenBank/DDBJ databases">
        <title>Sequencing the genomes of 1000 actinobacteria strains.</title>
        <authorList>
            <person name="Klenk H.-P."/>
        </authorList>
    </citation>
    <scope>NUCLEOTIDE SEQUENCE [LARGE SCALE GENOMIC DNA]</scope>
    <source>
        <strain evidence="8 9">DSM 19426</strain>
    </source>
</reference>
<evidence type="ECO:0000256" key="5">
    <source>
        <dbReference type="ARBA" id="ARBA00023002"/>
    </source>
</evidence>
<dbReference type="InterPro" id="IPR009075">
    <property type="entry name" value="AcylCo_DH/oxidase_C"/>
</dbReference>
<dbReference type="InterPro" id="IPR036250">
    <property type="entry name" value="AcylCo_DH-like_C"/>
</dbReference>
<feature type="domain" description="Acyl-CoA dehydrogenase/oxidase N-terminal" evidence="7">
    <location>
        <begin position="7"/>
        <end position="118"/>
    </location>
</feature>
<proteinExistence type="inferred from homology"/>
<evidence type="ECO:0000259" key="7">
    <source>
        <dbReference type="Pfam" id="PF02771"/>
    </source>
</evidence>
<evidence type="ECO:0000256" key="2">
    <source>
        <dbReference type="ARBA" id="ARBA00009347"/>
    </source>
</evidence>
<dbReference type="SUPFAM" id="SSF47203">
    <property type="entry name" value="Acyl-CoA dehydrogenase C-terminal domain-like"/>
    <property type="match status" value="1"/>
</dbReference>
<evidence type="ECO:0000256" key="3">
    <source>
        <dbReference type="ARBA" id="ARBA00022630"/>
    </source>
</evidence>
<dbReference type="SUPFAM" id="SSF56645">
    <property type="entry name" value="Acyl-CoA dehydrogenase NM domain-like"/>
    <property type="match status" value="1"/>
</dbReference>
<dbReference type="Gene3D" id="2.40.110.10">
    <property type="entry name" value="Butyryl-CoA Dehydrogenase, subunit A, domain 2"/>
    <property type="match status" value="1"/>
</dbReference>
<dbReference type="RefSeq" id="WP_310306379.1">
    <property type="nucleotide sequence ID" value="NZ_BAAAPS010000006.1"/>
</dbReference>
<evidence type="ECO:0000259" key="6">
    <source>
        <dbReference type="Pfam" id="PF00441"/>
    </source>
</evidence>
<comment type="caution">
    <text evidence="8">The sequence shown here is derived from an EMBL/GenBank/DDBJ whole genome shotgun (WGS) entry which is preliminary data.</text>
</comment>
<evidence type="ECO:0000313" key="8">
    <source>
        <dbReference type="EMBL" id="MDR7364588.1"/>
    </source>
</evidence>
<dbReference type="Pfam" id="PF00441">
    <property type="entry name" value="Acyl-CoA_dh_1"/>
    <property type="match status" value="1"/>
</dbReference>
<comment type="similarity">
    <text evidence="2">Belongs to the acyl-CoA dehydrogenase family.</text>
</comment>